<name>A0A8S1LX03_PARPR</name>
<dbReference type="EMBL" id="CAJJDM010000045">
    <property type="protein sequence ID" value="CAD8070083.1"/>
    <property type="molecule type" value="Genomic_DNA"/>
</dbReference>
<sequence length="343" mass="40382">MNVYTGSSFEKTINRTTTHQYLVRKYGNKSNEQYFNFEEILNQIQDVFCMSCESYVPTEQINIHTQNCNGEYDQYEQVDSLQAKLQKCNFLINKIKKMLKTYSSDQQYIIQYLQMLWKCCSNIILASDYNIVSQSLDDLDLFQQYFENQQQDIAVEQVIQQILTIISKIMQFSERKARILQSNQNNVINHLKESIATSLANEGGLQKKLQVHENQLNRYRNPFENVQNNIHQSLKDDFQSRFKQVNRQSLSPITETSFVEKSKIGNLTPRMEESMQISSTMFHKTEAEKKNQFFKIAACLKKKFPKKQSVQQALIIALYDTANKNNIQQNQYENYITNLYQNM</sequence>
<dbReference type="Proteomes" id="UP000688137">
    <property type="component" value="Unassembled WGS sequence"/>
</dbReference>
<dbReference type="AlphaFoldDB" id="A0A8S1LX03"/>
<keyword evidence="2" id="KW-1185">Reference proteome</keyword>
<proteinExistence type="predicted"/>
<protein>
    <submittedName>
        <fullName evidence="1">Uncharacterized protein</fullName>
    </submittedName>
</protein>
<accession>A0A8S1LX03</accession>
<gene>
    <name evidence="1" type="ORF">PPRIM_AZ9-3.1.T0450050</name>
</gene>
<evidence type="ECO:0000313" key="2">
    <source>
        <dbReference type="Proteomes" id="UP000688137"/>
    </source>
</evidence>
<comment type="caution">
    <text evidence="1">The sequence shown here is derived from an EMBL/GenBank/DDBJ whole genome shotgun (WGS) entry which is preliminary data.</text>
</comment>
<reference evidence="1" key="1">
    <citation type="submission" date="2021-01" db="EMBL/GenBank/DDBJ databases">
        <authorList>
            <consortium name="Genoscope - CEA"/>
            <person name="William W."/>
        </authorList>
    </citation>
    <scope>NUCLEOTIDE SEQUENCE</scope>
</reference>
<evidence type="ECO:0000313" key="1">
    <source>
        <dbReference type="EMBL" id="CAD8070083.1"/>
    </source>
</evidence>
<dbReference type="OMA" id="ISSTMFH"/>
<organism evidence="1 2">
    <name type="scientific">Paramecium primaurelia</name>
    <dbReference type="NCBI Taxonomy" id="5886"/>
    <lineage>
        <taxon>Eukaryota</taxon>
        <taxon>Sar</taxon>
        <taxon>Alveolata</taxon>
        <taxon>Ciliophora</taxon>
        <taxon>Intramacronucleata</taxon>
        <taxon>Oligohymenophorea</taxon>
        <taxon>Peniculida</taxon>
        <taxon>Parameciidae</taxon>
        <taxon>Paramecium</taxon>
    </lineage>
</organism>